<organism evidence="3">
    <name type="scientific">Nippostrongylus brasiliensis</name>
    <name type="common">Rat hookworm</name>
    <dbReference type="NCBI Taxonomy" id="27835"/>
    <lineage>
        <taxon>Eukaryota</taxon>
        <taxon>Metazoa</taxon>
        <taxon>Ecdysozoa</taxon>
        <taxon>Nematoda</taxon>
        <taxon>Chromadorea</taxon>
        <taxon>Rhabditida</taxon>
        <taxon>Rhabditina</taxon>
        <taxon>Rhabditomorpha</taxon>
        <taxon>Strongyloidea</taxon>
        <taxon>Heligmosomidae</taxon>
        <taxon>Nippostrongylus</taxon>
    </lineage>
</organism>
<proteinExistence type="predicted"/>
<dbReference type="AlphaFoldDB" id="A0A0N4YQM4"/>
<dbReference type="WBParaSite" id="NBR_0001954601-mRNA-1">
    <property type="protein sequence ID" value="NBR_0001954601-mRNA-1"/>
    <property type="gene ID" value="NBR_0001954601"/>
</dbReference>
<reference evidence="3" key="1">
    <citation type="submission" date="2017-02" db="UniProtKB">
        <authorList>
            <consortium name="WormBaseParasite"/>
        </authorList>
    </citation>
    <scope>IDENTIFICATION</scope>
</reference>
<evidence type="ECO:0000313" key="1">
    <source>
        <dbReference type="EMBL" id="VDL83281.1"/>
    </source>
</evidence>
<name>A0A0N4YQM4_NIPBR</name>
<sequence length="158" mass="17876">MNLGPAANKSNPAVIVMPLLKQCYTVQSTIFTKQMALKFCSILVIDLRYAPQSILVEVKPRLRGSGVHVNQTVAIRILPPQGTLSRRTRGIRVVKAFQAGLDRREPSLTGQSAARLREISRQLRLQVENEGRGEFAIELLLHKRLRGEDMFLFHFTNR</sequence>
<reference evidence="1 2" key="2">
    <citation type="submission" date="2018-11" db="EMBL/GenBank/DDBJ databases">
        <authorList>
            <consortium name="Pathogen Informatics"/>
        </authorList>
    </citation>
    <scope>NUCLEOTIDE SEQUENCE [LARGE SCALE GENOMIC DNA]</scope>
</reference>
<dbReference type="EMBL" id="UYSL01024269">
    <property type="protein sequence ID" value="VDL83281.1"/>
    <property type="molecule type" value="Genomic_DNA"/>
</dbReference>
<evidence type="ECO:0000313" key="3">
    <source>
        <dbReference type="WBParaSite" id="NBR_0001954601-mRNA-1"/>
    </source>
</evidence>
<protein>
    <submittedName>
        <fullName evidence="3">RF_PROK_I domain-containing protein</fullName>
    </submittedName>
</protein>
<evidence type="ECO:0000313" key="2">
    <source>
        <dbReference type="Proteomes" id="UP000271162"/>
    </source>
</evidence>
<accession>A0A0N4YQM4</accession>
<keyword evidence="2" id="KW-1185">Reference proteome</keyword>
<gene>
    <name evidence="1" type="ORF">NBR_LOCUS19547</name>
</gene>
<dbReference type="Proteomes" id="UP000271162">
    <property type="component" value="Unassembled WGS sequence"/>
</dbReference>
<dbReference type="STRING" id="27835.A0A0N4YQM4"/>